<evidence type="ECO:0000259" key="1">
    <source>
        <dbReference type="Pfam" id="PF03417"/>
    </source>
</evidence>
<keyword evidence="3" id="KW-1185">Reference proteome</keyword>
<reference evidence="2 3" key="1">
    <citation type="submission" date="2023-09" db="EMBL/GenBank/DDBJ databases">
        <title>Complete Genome and Methylome dissection of Bacillus brevis NEB573 original source of BbsI restriction endonuclease.</title>
        <authorList>
            <person name="Fomenkov A."/>
            <person name="Roberts R.D."/>
        </authorList>
    </citation>
    <scope>NUCLEOTIDE SEQUENCE [LARGE SCALE GENOMIC DNA]</scope>
    <source>
        <strain evidence="2 3">NEB573</strain>
    </source>
</reference>
<name>A0ABY9T7T8_BREBE</name>
<dbReference type="Pfam" id="PF03417">
    <property type="entry name" value="AAT"/>
    <property type="match status" value="1"/>
</dbReference>
<dbReference type="InterPro" id="IPR047801">
    <property type="entry name" value="Peptidase_C45"/>
</dbReference>
<proteinExistence type="predicted"/>
<dbReference type="InterPro" id="IPR005079">
    <property type="entry name" value="Peptidase_C45_hydrolase"/>
</dbReference>
<dbReference type="InterPro" id="IPR047794">
    <property type="entry name" value="C45_proenzyme-like"/>
</dbReference>
<dbReference type="EMBL" id="CP134050">
    <property type="protein sequence ID" value="WNC16171.1"/>
    <property type="molecule type" value="Genomic_DNA"/>
</dbReference>
<organism evidence="2 3">
    <name type="scientific">Brevibacillus brevis</name>
    <name type="common">Bacillus brevis</name>
    <dbReference type="NCBI Taxonomy" id="1393"/>
    <lineage>
        <taxon>Bacteria</taxon>
        <taxon>Bacillati</taxon>
        <taxon>Bacillota</taxon>
        <taxon>Bacilli</taxon>
        <taxon>Bacillales</taxon>
        <taxon>Paenibacillaceae</taxon>
        <taxon>Brevibacillus</taxon>
    </lineage>
</organism>
<evidence type="ECO:0000313" key="3">
    <source>
        <dbReference type="Proteomes" id="UP001256827"/>
    </source>
</evidence>
<accession>A0ABY9T7T8</accession>
<evidence type="ECO:0000313" key="2">
    <source>
        <dbReference type="EMBL" id="WNC16171.1"/>
    </source>
</evidence>
<dbReference type="NCBIfam" id="NF040521">
    <property type="entry name" value="C45_proenzyme"/>
    <property type="match status" value="1"/>
</dbReference>
<dbReference type="Proteomes" id="UP001256827">
    <property type="component" value="Chromosome"/>
</dbReference>
<sequence length="366" mass="40688">MQQGQPFEQASRSTQSFPYYRFSGTHREIGRQYGEACAPLIRKHRDYALERLRSKVVVPSLQALEEEALKYRPYVQQYAPFFDEEIQGIAQGAGISLGEAYFLQLRAEIYQHFDATDECTTFAVSPEATLDGTPLIGQNADLPAFYGEVGIVAEYVPDAGPACLMLTPAGQVSYIGINDCGMGVFANFLVSDGWRVGFPRYLLSRLALTKNSVDEAAAQVKSVYRASSRNLIMMDKTGRSLDLETVPARAAALEATNGILAHSNHFVSESMLEEERKTGEDLENSRVRLGRMRALLESKRGLLDVAAMQELLRDRETAPHTLCRMPGDFGESITFASVIAEPTKGNLWIAIGPPHQYEYKRYTFSS</sequence>
<gene>
    <name evidence="2" type="ORF">RGB73_07600</name>
</gene>
<protein>
    <submittedName>
        <fullName evidence="2">C45 family peptidase</fullName>
    </submittedName>
</protein>
<dbReference type="Gene3D" id="3.60.60.10">
    <property type="entry name" value="Penicillin V Acylase, Chain A"/>
    <property type="match status" value="1"/>
</dbReference>
<feature type="domain" description="Peptidase C45 hydrolase" evidence="1">
    <location>
        <begin position="161"/>
        <end position="354"/>
    </location>
</feature>
<dbReference type="RefSeq" id="WP_310770595.1">
    <property type="nucleotide sequence ID" value="NZ_CP134050.1"/>
</dbReference>
<dbReference type="PANTHER" id="PTHR34180:SF1">
    <property type="entry name" value="BETA-ALANYL-DOPAMINE_CARCININE HYDROLASE"/>
    <property type="match status" value="1"/>
</dbReference>
<dbReference type="Gene3D" id="1.10.10.2120">
    <property type="match status" value="1"/>
</dbReference>
<dbReference type="PANTHER" id="PTHR34180">
    <property type="entry name" value="PEPTIDASE C45"/>
    <property type="match status" value="1"/>
</dbReference>